<evidence type="ECO:0000256" key="2">
    <source>
        <dbReference type="PROSITE-ProRule" id="PRU00703"/>
    </source>
</evidence>
<dbReference type="InterPro" id="IPR046342">
    <property type="entry name" value="CBS_dom_sf"/>
</dbReference>
<dbReference type="PROSITE" id="PS51371">
    <property type="entry name" value="CBS"/>
    <property type="match status" value="2"/>
</dbReference>
<protein>
    <submittedName>
        <fullName evidence="4">CBS domain-containing protein</fullName>
    </submittedName>
</protein>
<name>A0A849L382_9RHOB</name>
<feature type="domain" description="CBS" evidence="3">
    <location>
        <begin position="11"/>
        <end position="68"/>
    </location>
</feature>
<dbReference type="AlphaFoldDB" id="A0A849L382"/>
<dbReference type="PANTHER" id="PTHR43080:SF2">
    <property type="entry name" value="CBS DOMAIN-CONTAINING PROTEIN"/>
    <property type="match status" value="1"/>
</dbReference>
<proteinExistence type="predicted"/>
<evidence type="ECO:0000256" key="1">
    <source>
        <dbReference type="ARBA" id="ARBA00023122"/>
    </source>
</evidence>
<gene>
    <name evidence="4" type="ORF">HMH01_09950</name>
</gene>
<evidence type="ECO:0000313" key="5">
    <source>
        <dbReference type="Proteomes" id="UP000572377"/>
    </source>
</evidence>
<dbReference type="SMART" id="SM00116">
    <property type="entry name" value="CBS"/>
    <property type="match status" value="2"/>
</dbReference>
<feature type="domain" description="CBS" evidence="3">
    <location>
        <begin position="77"/>
        <end position="133"/>
    </location>
</feature>
<dbReference type="CDD" id="cd04623">
    <property type="entry name" value="CBS_pair_bac_euk"/>
    <property type="match status" value="1"/>
</dbReference>
<evidence type="ECO:0000313" key="4">
    <source>
        <dbReference type="EMBL" id="NNU80759.1"/>
    </source>
</evidence>
<dbReference type="RefSeq" id="WP_171324824.1">
    <property type="nucleotide sequence ID" value="NZ_JABFBC010000001.1"/>
</dbReference>
<accession>A0A849L382</accession>
<evidence type="ECO:0000259" key="3">
    <source>
        <dbReference type="PROSITE" id="PS51371"/>
    </source>
</evidence>
<dbReference type="InterPro" id="IPR051257">
    <property type="entry name" value="Diverse_CBS-Domain"/>
</dbReference>
<dbReference type="Proteomes" id="UP000572377">
    <property type="component" value="Unassembled WGS sequence"/>
</dbReference>
<dbReference type="SUPFAM" id="SSF54631">
    <property type="entry name" value="CBS-domain pair"/>
    <property type="match status" value="1"/>
</dbReference>
<dbReference type="InterPro" id="IPR000644">
    <property type="entry name" value="CBS_dom"/>
</dbReference>
<dbReference type="EMBL" id="JABFBC010000001">
    <property type="protein sequence ID" value="NNU80759.1"/>
    <property type="molecule type" value="Genomic_DNA"/>
</dbReference>
<keyword evidence="1 2" id="KW-0129">CBS domain</keyword>
<organism evidence="4 5">
    <name type="scientific">Halovulum dunhuangense</name>
    <dbReference type="NCBI Taxonomy" id="1505036"/>
    <lineage>
        <taxon>Bacteria</taxon>
        <taxon>Pseudomonadati</taxon>
        <taxon>Pseudomonadota</taxon>
        <taxon>Alphaproteobacteria</taxon>
        <taxon>Rhodobacterales</taxon>
        <taxon>Paracoccaceae</taxon>
        <taxon>Halovulum</taxon>
    </lineage>
</organism>
<dbReference type="Pfam" id="PF00571">
    <property type="entry name" value="CBS"/>
    <property type="match status" value="2"/>
</dbReference>
<dbReference type="Gene3D" id="3.10.580.10">
    <property type="entry name" value="CBS-domain"/>
    <property type="match status" value="1"/>
</dbReference>
<comment type="caution">
    <text evidence="4">The sequence shown here is derived from an EMBL/GenBank/DDBJ whole genome shotgun (WGS) entry which is preliminary data.</text>
</comment>
<dbReference type="InterPro" id="IPR044725">
    <property type="entry name" value="CBSX3_CBS_dom"/>
</dbReference>
<reference evidence="4 5" key="1">
    <citation type="submission" date="2020-05" db="EMBL/GenBank/DDBJ databases">
        <title>Gimesia benthica sp. nov., a novel planctomycete isolated from a deep-sea water sample of the Northwest Indian Ocean.</title>
        <authorList>
            <person name="Wang J."/>
            <person name="Ruan C."/>
            <person name="Song L."/>
            <person name="Zhu Y."/>
            <person name="Li A."/>
            <person name="Zheng X."/>
            <person name="Wang L."/>
            <person name="Lu Z."/>
            <person name="Huang Y."/>
            <person name="Du W."/>
            <person name="Zhou Y."/>
            <person name="Huang L."/>
            <person name="Dai X."/>
        </authorList>
    </citation>
    <scope>NUCLEOTIDE SEQUENCE [LARGE SCALE GENOMIC DNA]</scope>
    <source>
        <strain evidence="4 5">YYQ-30</strain>
    </source>
</reference>
<dbReference type="PANTHER" id="PTHR43080">
    <property type="entry name" value="CBS DOMAIN-CONTAINING PROTEIN CBSX3, MITOCHONDRIAL"/>
    <property type="match status" value="1"/>
</dbReference>
<sequence length="145" mass="15547">MTVRQILKSKGSNAILTISPDATVAEAAMLLSEKRIGALIVSKDGESLDGMLSERDIVRELGRQGAQVMGALVSSLMTAKVITAAPDDVSVQVLEKMTRGRFRHLPVLEQGRMIGVISIGDVVKHRIDEVEAENTALTEMIVGHG</sequence>
<keyword evidence="5" id="KW-1185">Reference proteome</keyword>